<name>A0A8E0RQ36_9TREM</name>
<feature type="compositionally biased region" description="Polar residues" evidence="1">
    <location>
        <begin position="433"/>
        <end position="474"/>
    </location>
</feature>
<dbReference type="Proteomes" id="UP000728185">
    <property type="component" value="Unassembled WGS sequence"/>
</dbReference>
<dbReference type="AlphaFoldDB" id="A0A8E0RQ36"/>
<dbReference type="EMBL" id="LUCM01009159">
    <property type="protein sequence ID" value="KAA0187374.1"/>
    <property type="molecule type" value="Genomic_DNA"/>
</dbReference>
<feature type="region of interest" description="Disordered" evidence="1">
    <location>
        <begin position="417"/>
        <end position="507"/>
    </location>
</feature>
<organism evidence="2 3">
    <name type="scientific">Fasciolopsis buskii</name>
    <dbReference type="NCBI Taxonomy" id="27845"/>
    <lineage>
        <taxon>Eukaryota</taxon>
        <taxon>Metazoa</taxon>
        <taxon>Spiralia</taxon>
        <taxon>Lophotrochozoa</taxon>
        <taxon>Platyhelminthes</taxon>
        <taxon>Trematoda</taxon>
        <taxon>Digenea</taxon>
        <taxon>Plagiorchiida</taxon>
        <taxon>Echinostomata</taxon>
        <taxon>Echinostomatoidea</taxon>
        <taxon>Fasciolidae</taxon>
        <taxon>Fasciolopsis</taxon>
    </lineage>
</organism>
<keyword evidence="3" id="KW-1185">Reference proteome</keyword>
<comment type="caution">
    <text evidence="2">The sequence shown here is derived from an EMBL/GenBank/DDBJ whole genome shotgun (WGS) entry which is preliminary data.</text>
</comment>
<gene>
    <name evidence="2" type="ORF">FBUS_09720</name>
</gene>
<evidence type="ECO:0000256" key="1">
    <source>
        <dbReference type="SAM" id="MobiDB-lite"/>
    </source>
</evidence>
<dbReference type="OrthoDB" id="6230928at2759"/>
<evidence type="ECO:0000313" key="2">
    <source>
        <dbReference type="EMBL" id="KAA0187374.1"/>
    </source>
</evidence>
<proteinExistence type="predicted"/>
<reference evidence="2" key="1">
    <citation type="submission" date="2019-05" db="EMBL/GenBank/DDBJ databases">
        <title>Annotation for the trematode Fasciolopsis buski.</title>
        <authorList>
            <person name="Choi Y.-J."/>
        </authorList>
    </citation>
    <scope>NUCLEOTIDE SEQUENCE</scope>
    <source>
        <strain evidence="2">HT</strain>
        <tissue evidence="2">Whole worm</tissue>
    </source>
</reference>
<feature type="compositionally biased region" description="Basic and acidic residues" evidence="1">
    <location>
        <begin position="475"/>
        <end position="492"/>
    </location>
</feature>
<protein>
    <submittedName>
        <fullName evidence="2">Uncharacterized protein</fullName>
    </submittedName>
</protein>
<accession>A0A8E0RQ36</accession>
<sequence>MPIQEVDSGVASEEEFHSLADVTCNCELCHARLYVSAKQSIEDDCSSLLDQSDPFHLLPSPKSVTPNSTSYNVSVLYPWTCQMPLYADMTPFSCNAYGKCVCPPGTKVLTDNASIANSMYDLSYRSAIGPLPFEQEPDNGNTANAPQVYISKDCVLHIRLSTYVSFERSVSAYRLINYRNNSALALNESGEYGYAYHYNCRGLINMHHGKLSITFDKDRQVLLRSEKPSFVKKEMEFYRLTSHHWTACRPVSMDTFDRDRTPEILKKTGVEKSMDDAKLRELVNSSAVHKEGCGLVIYLGDAKIEQKVNGDVVLSWFYEDRANSLIVSPLSGSFSLSTKNLEIMATPKADIYIAFADFFVHVGSQQMTVSSGAVAGRCNYAKSHPCLLKLNSTTVDSQAVDMRQYCAYSQSMASHNPIGTNLGNSHHHRRSTPVVTSTPNVSSGASASNAPTSPGNTMPTVNVTSISQSAATENSMDKKEEVTKPTEEDQRISDTSIAEGPIRNVKQ</sequence>
<evidence type="ECO:0000313" key="3">
    <source>
        <dbReference type="Proteomes" id="UP000728185"/>
    </source>
</evidence>